<dbReference type="SMART" id="SM00899">
    <property type="entry name" value="FeoA"/>
    <property type="match status" value="1"/>
</dbReference>
<dbReference type="AlphaFoldDB" id="A0A9D1F832"/>
<dbReference type="Proteomes" id="UP000823927">
    <property type="component" value="Unassembled WGS sequence"/>
</dbReference>
<dbReference type="EMBL" id="DVIT01000060">
    <property type="protein sequence ID" value="HIS48652.1"/>
    <property type="molecule type" value="Genomic_DNA"/>
</dbReference>
<dbReference type="GO" id="GO:0046914">
    <property type="term" value="F:transition metal ion binding"/>
    <property type="evidence" value="ECO:0007669"/>
    <property type="project" value="InterPro"/>
</dbReference>
<dbReference type="Pfam" id="PF04023">
    <property type="entry name" value="FeoA"/>
    <property type="match status" value="1"/>
</dbReference>
<dbReference type="InterPro" id="IPR038157">
    <property type="entry name" value="FeoA_core_dom"/>
</dbReference>
<evidence type="ECO:0000313" key="3">
    <source>
        <dbReference type="EMBL" id="HIS48652.1"/>
    </source>
</evidence>
<dbReference type="InterPro" id="IPR008988">
    <property type="entry name" value="Transcriptional_repressor_C"/>
</dbReference>
<accession>A0A9D1F832</accession>
<reference evidence="3" key="2">
    <citation type="journal article" date="2021" name="PeerJ">
        <title>Extensive microbial diversity within the chicken gut microbiome revealed by metagenomics and culture.</title>
        <authorList>
            <person name="Gilroy R."/>
            <person name="Ravi A."/>
            <person name="Getino M."/>
            <person name="Pursley I."/>
            <person name="Horton D.L."/>
            <person name="Alikhan N.F."/>
            <person name="Baker D."/>
            <person name="Gharbi K."/>
            <person name="Hall N."/>
            <person name="Watson M."/>
            <person name="Adriaenssens E.M."/>
            <person name="Foster-Nyarko E."/>
            <person name="Jarju S."/>
            <person name="Secka A."/>
            <person name="Antonio M."/>
            <person name="Oren A."/>
            <person name="Chaudhuri R.R."/>
            <person name="La Ragione R."/>
            <person name="Hildebrand F."/>
            <person name="Pallen M.J."/>
        </authorList>
    </citation>
    <scope>NUCLEOTIDE SEQUENCE</scope>
    <source>
        <strain evidence="3">CHK178-757</strain>
    </source>
</reference>
<sequence>MTLADGKVGCTYRVTKIHLEENTERRLEALGLTEGTNVELLNRKRSGTSIFNVRGTRLAVGRQIAQGITVDGGTRQ</sequence>
<reference evidence="3" key="1">
    <citation type="submission" date="2020-10" db="EMBL/GenBank/DDBJ databases">
        <authorList>
            <person name="Gilroy R."/>
        </authorList>
    </citation>
    <scope>NUCLEOTIDE SEQUENCE</scope>
    <source>
        <strain evidence="3">CHK178-757</strain>
    </source>
</reference>
<comment type="caution">
    <text evidence="3">The sequence shown here is derived from an EMBL/GenBank/DDBJ whole genome shotgun (WGS) entry which is preliminary data.</text>
</comment>
<dbReference type="SUPFAM" id="SSF50037">
    <property type="entry name" value="C-terminal domain of transcriptional repressors"/>
    <property type="match status" value="1"/>
</dbReference>
<evidence type="ECO:0000256" key="1">
    <source>
        <dbReference type="ARBA" id="ARBA00023004"/>
    </source>
</evidence>
<dbReference type="InterPro" id="IPR053184">
    <property type="entry name" value="FeoA-like"/>
</dbReference>
<gene>
    <name evidence="3" type="ORF">IAB46_14080</name>
</gene>
<organism evidence="3 4">
    <name type="scientific">Candidatus Scybalocola faecigallinarum</name>
    <dbReference type="NCBI Taxonomy" id="2840941"/>
    <lineage>
        <taxon>Bacteria</taxon>
        <taxon>Bacillati</taxon>
        <taxon>Bacillota</taxon>
        <taxon>Clostridia</taxon>
        <taxon>Lachnospirales</taxon>
        <taxon>Lachnospiraceae</taxon>
        <taxon>Lachnospiraceae incertae sedis</taxon>
        <taxon>Candidatus Scybalocola (ex Gilroy et al. 2021)</taxon>
    </lineage>
</organism>
<evidence type="ECO:0000259" key="2">
    <source>
        <dbReference type="SMART" id="SM00899"/>
    </source>
</evidence>
<evidence type="ECO:0000313" key="4">
    <source>
        <dbReference type="Proteomes" id="UP000823927"/>
    </source>
</evidence>
<dbReference type="PANTHER" id="PTHR43151:SF1">
    <property type="entry name" value="SSR2333 PROTEIN"/>
    <property type="match status" value="1"/>
</dbReference>
<dbReference type="InterPro" id="IPR007167">
    <property type="entry name" value="Fe-transptr_FeoA-like"/>
</dbReference>
<dbReference type="Gene3D" id="2.30.30.90">
    <property type="match status" value="1"/>
</dbReference>
<feature type="domain" description="Ferrous iron transporter FeoA-like" evidence="2">
    <location>
        <begin position="1"/>
        <end position="72"/>
    </location>
</feature>
<name>A0A9D1F832_9FIRM</name>
<protein>
    <submittedName>
        <fullName evidence="3">Ferrous iron transport protein A</fullName>
    </submittedName>
</protein>
<dbReference type="PANTHER" id="PTHR43151">
    <property type="entry name" value="FEOA FAMILY PROTEIN"/>
    <property type="match status" value="1"/>
</dbReference>
<keyword evidence="1" id="KW-0408">Iron</keyword>
<proteinExistence type="predicted"/>